<reference evidence="2" key="1">
    <citation type="submission" date="2015-01" db="EMBL/GenBank/DDBJ databases">
        <title>Comparative genome analysis of Bacillus coagulans HM-08, Clostridium butyricum HM-68, Bacillus subtilis HM-66 and Bacillus licheniformis BL-09.</title>
        <authorList>
            <person name="Zhang H."/>
        </authorList>
    </citation>
    <scope>NUCLEOTIDE SEQUENCE [LARGE SCALE GENOMIC DNA]</scope>
    <source>
        <strain evidence="2">HM-08</strain>
    </source>
</reference>
<reference evidence="4" key="2">
    <citation type="submission" date="2015-01" db="EMBL/GenBank/DDBJ databases">
        <title>Comparative genome analysis of Bacillus coagulans HM-08, Clostridium butyricum HM-68, Bacillus subtilis HM-66 and Bacillus paralicheniformis BL-09.</title>
        <authorList>
            <person name="Zhang H."/>
        </authorList>
    </citation>
    <scope>NUCLEOTIDE SEQUENCE [LARGE SCALE GENOMIC DNA]</scope>
    <source>
        <strain evidence="4">HM-08</strain>
    </source>
</reference>
<evidence type="ECO:0000313" key="2">
    <source>
        <dbReference type="EMBL" id="AJO23787.1"/>
    </source>
</evidence>
<dbReference type="EMBL" id="JASUZX010000001">
    <property type="protein sequence ID" value="MDL5040204.1"/>
    <property type="molecule type" value="Genomic_DNA"/>
</dbReference>
<dbReference type="Pfam" id="PF11151">
    <property type="entry name" value="DUF2929"/>
    <property type="match status" value="1"/>
</dbReference>
<accession>A0A0C5CQU2</accession>
<gene>
    <name evidence="3" type="ORF">QN341_03770</name>
    <name evidence="2" type="ORF">SB48_HM08orf04780</name>
</gene>
<dbReference type="GeneID" id="93260466"/>
<dbReference type="EMBL" id="CP010525">
    <property type="protein sequence ID" value="AJO23787.1"/>
    <property type="molecule type" value="Genomic_DNA"/>
</dbReference>
<keyword evidence="1" id="KW-0812">Transmembrane</keyword>
<keyword evidence="1" id="KW-0472">Membrane</keyword>
<sequence>MKYIVTIFWVFLLSQMLGYVGSAMSNSHYSMKTMAIMSLVISAAAFIVNAALPKNTSPEH</sequence>
<evidence type="ECO:0000256" key="1">
    <source>
        <dbReference type="SAM" id="Phobius"/>
    </source>
</evidence>
<keyword evidence="4" id="KW-1185">Reference proteome</keyword>
<keyword evidence="1" id="KW-1133">Transmembrane helix</keyword>
<evidence type="ECO:0000313" key="5">
    <source>
        <dbReference type="Proteomes" id="UP001223084"/>
    </source>
</evidence>
<protein>
    <submittedName>
        <fullName evidence="3">YjzD family protein</fullName>
    </submittedName>
</protein>
<organism evidence="3 5">
    <name type="scientific">Heyndrickxia coagulans</name>
    <name type="common">Weizmannia coagulans</name>
    <dbReference type="NCBI Taxonomy" id="1398"/>
    <lineage>
        <taxon>Bacteria</taxon>
        <taxon>Bacillati</taxon>
        <taxon>Bacillota</taxon>
        <taxon>Bacilli</taxon>
        <taxon>Bacillales</taxon>
        <taxon>Bacillaceae</taxon>
        <taxon>Heyndrickxia</taxon>
    </lineage>
</organism>
<dbReference type="InterPro" id="IPR021324">
    <property type="entry name" value="DUF2929"/>
</dbReference>
<reference evidence="3" key="3">
    <citation type="submission" date="2023-06" db="EMBL/GenBank/DDBJ databases">
        <title>Probiogenomic evaluation and L lactic producing Weizmannia coaggulans BKMTCR2-2 from tree bark.</title>
        <authorList>
            <person name="Mahittikon J."/>
            <person name="Tanasupawat S."/>
        </authorList>
    </citation>
    <scope>NUCLEOTIDE SEQUENCE</scope>
    <source>
        <strain evidence="3">BKMTCR2-2</strain>
    </source>
</reference>
<dbReference type="AlphaFoldDB" id="A0A0C5CQU2"/>
<feature type="transmembrane region" description="Helical" evidence="1">
    <location>
        <begin position="33"/>
        <end position="52"/>
    </location>
</feature>
<proteinExistence type="predicted"/>
<evidence type="ECO:0000313" key="3">
    <source>
        <dbReference type="EMBL" id="MDL5040204.1"/>
    </source>
</evidence>
<dbReference type="Proteomes" id="UP001223084">
    <property type="component" value="Unassembled WGS sequence"/>
</dbReference>
<evidence type="ECO:0000313" key="4">
    <source>
        <dbReference type="Proteomes" id="UP000032024"/>
    </source>
</evidence>
<dbReference type="Proteomes" id="UP000032024">
    <property type="component" value="Chromosome"/>
</dbReference>
<name>A0A0C5CQU2_HEYCO</name>
<dbReference type="RefSeq" id="WP_017550190.1">
    <property type="nucleotide sequence ID" value="NZ_CP010525.1"/>
</dbReference>